<feature type="transmembrane region" description="Helical" evidence="13">
    <location>
        <begin position="60"/>
        <end position="80"/>
    </location>
</feature>
<dbReference type="GO" id="GO:0015293">
    <property type="term" value="F:symporter activity"/>
    <property type="evidence" value="ECO:0007669"/>
    <property type="project" value="UniProtKB-KW"/>
</dbReference>
<feature type="transmembrane region" description="Helical" evidence="13">
    <location>
        <begin position="172"/>
        <end position="192"/>
    </location>
</feature>
<evidence type="ECO:0000256" key="12">
    <source>
        <dbReference type="RuleBase" id="RU362091"/>
    </source>
</evidence>
<evidence type="ECO:0000256" key="4">
    <source>
        <dbReference type="ARBA" id="ARBA00022475"/>
    </source>
</evidence>
<feature type="transmembrane region" description="Helical" evidence="13">
    <location>
        <begin position="389"/>
        <end position="406"/>
    </location>
</feature>
<feature type="transmembrane region" description="Helical" evidence="13">
    <location>
        <begin position="558"/>
        <end position="583"/>
    </location>
</feature>
<keyword evidence="4" id="KW-1003">Cell membrane</keyword>
<feature type="transmembrane region" description="Helical" evidence="13">
    <location>
        <begin position="92"/>
        <end position="117"/>
    </location>
</feature>
<dbReference type="OrthoDB" id="19182at2157"/>
<dbReference type="GO" id="GO:0006814">
    <property type="term" value="P:sodium ion transport"/>
    <property type="evidence" value="ECO:0007669"/>
    <property type="project" value="UniProtKB-KW"/>
</dbReference>
<evidence type="ECO:0000256" key="5">
    <source>
        <dbReference type="ARBA" id="ARBA00022692"/>
    </source>
</evidence>
<keyword evidence="6" id="KW-0769">Symport</keyword>
<keyword evidence="11" id="KW-0739">Sodium transport</keyword>
<feature type="transmembrane region" description="Helical" evidence="13">
    <location>
        <begin position="199"/>
        <end position="220"/>
    </location>
</feature>
<dbReference type="InterPro" id="IPR038377">
    <property type="entry name" value="Na/Glc_symporter_sf"/>
</dbReference>
<gene>
    <name evidence="14" type="ORF">C480_20264</name>
</gene>
<dbReference type="PATRIC" id="fig|1227491.4.peg.4074"/>
<feature type="transmembrane region" description="Helical" evidence="13">
    <location>
        <begin position="253"/>
        <end position="271"/>
    </location>
</feature>
<feature type="transmembrane region" description="Helical" evidence="13">
    <location>
        <begin position="344"/>
        <end position="368"/>
    </location>
</feature>
<dbReference type="Pfam" id="PF00474">
    <property type="entry name" value="SSF"/>
    <property type="match status" value="1"/>
</dbReference>
<evidence type="ECO:0000256" key="10">
    <source>
        <dbReference type="ARBA" id="ARBA00023136"/>
    </source>
</evidence>
<protein>
    <submittedName>
        <fullName evidence="14">Sodium:pantothenate symporter</fullName>
    </submittedName>
</protein>
<dbReference type="AlphaFoldDB" id="M0AM70"/>
<feature type="transmembrane region" description="Helical" evidence="13">
    <location>
        <begin position="468"/>
        <end position="490"/>
    </location>
</feature>
<reference evidence="14 15" key="1">
    <citation type="journal article" date="2014" name="PLoS Genet.">
        <title>Phylogenetically driven sequencing of extremely halophilic archaea reveals strategies for static and dynamic osmo-response.</title>
        <authorList>
            <person name="Becker E.A."/>
            <person name="Seitzer P.M."/>
            <person name="Tritt A."/>
            <person name="Larsen D."/>
            <person name="Krusor M."/>
            <person name="Yao A.I."/>
            <person name="Wu D."/>
            <person name="Madern D."/>
            <person name="Eisen J.A."/>
            <person name="Darling A.E."/>
            <person name="Facciotti M.T."/>
        </authorList>
    </citation>
    <scope>NUCLEOTIDE SEQUENCE [LARGE SCALE GENOMIC DNA]</scope>
    <source>
        <strain evidence="14 15">DSM 13077</strain>
    </source>
</reference>
<evidence type="ECO:0000256" key="3">
    <source>
        <dbReference type="ARBA" id="ARBA00022448"/>
    </source>
</evidence>
<dbReference type="InterPro" id="IPR001734">
    <property type="entry name" value="Na/solute_symporter"/>
</dbReference>
<keyword evidence="15" id="KW-1185">Reference proteome</keyword>
<evidence type="ECO:0000256" key="1">
    <source>
        <dbReference type="ARBA" id="ARBA00004651"/>
    </source>
</evidence>
<dbReference type="GO" id="GO:0005886">
    <property type="term" value="C:plasma membrane"/>
    <property type="evidence" value="ECO:0007669"/>
    <property type="project" value="UniProtKB-SubCell"/>
</dbReference>
<feature type="transmembrane region" description="Helical" evidence="13">
    <location>
        <begin position="292"/>
        <end position="313"/>
    </location>
</feature>
<comment type="subcellular location">
    <subcellularLocation>
        <location evidence="1">Cell membrane</location>
        <topology evidence="1">Multi-pass membrane protein</topology>
    </subcellularLocation>
</comment>
<evidence type="ECO:0000256" key="9">
    <source>
        <dbReference type="ARBA" id="ARBA00023065"/>
    </source>
</evidence>
<evidence type="ECO:0000256" key="2">
    <source>
        <dbReference type="ARBA" id="ARBA00006434"/>
    </source>
</evidence>
<sequence>MSAGSFVLQASLEPETASLGWVIVVLTAVSLTALIAIGWYSAKKNIGNDTADFFSASKSLGFVVIALSVFASVFSGSSFIGHPAETYRSGAAFLVFPQFMIAGLIGALIIAPPLINLGRKWDYTSPIDYIEHRFDPRVAFLVLLLMIWGTFIQFIEQFIAMGYLGQVASGGILSYQAVTVVFAAVIFVYVALGGFRGTAIVAGVQGLLMLLSVCLLLGIIGQLSNGGFTTQVQSVWQTAPEKLTLPNASTMRGWYGLVILILFGVPTYIHIQQFYLSVKDTGDLQRTFRIQAPIFLFVALVLWVVGLVGAGVFPGLVESQSERVVPYLMGTYASTGGGTLFPSLISLGIIMSTLSTAGATVMVLSMAIAKDMYERFLNPAASDGRVINASRLSIAVFTAFAVVVAFTPGLTIWGWVQLKFEFLLQATPAFLFGLYLHRIKSNFVIAGIVVGCLTALGIYFVGNGEVYGINPGIIGFAVNSAVVVGGSYLTGETDETRQTREILRYNAVEYQDGSDESEVRYVLPGQKKSFWAGLGIVLTLIVPWYAPSSWNAQALFGLPIWTWVIFGALILEALLVVYGTIVWRKRPIEQTSAPVGVVRDSEADD</sequence>
<comment type="caution">
    <text evidence="14">The sequence shown here is derived from an EMBL/GenBank/DDBJ whole genome shotgun (WGS) entry which is preliminary data.</text>
</comment>
<dbReference type="PROSITE" id="PS50283">
    <property type="entry name" value="NA_SOLUT_SYMP_3"/>
    <property type="match status" value="1"/>
</dbReference>
<evidence type="ECO:0000256" key="7">
    <source>
        <dbReference type="ARBA" id="ARBA00022989"/>
    </source>
</evidence>
<keyword evidence="7 13" id="KW-1133">Transmembrane helix</keyword>
<proteinExistence type="inferred from homology"/>
<keyword evidence="5 13" id="KW-0812">Transmembrane</keyword>
<feature type="transmembrane region" description="Helical" evidence="13">
    <location>
        <begin position="443"/>
        <end position="462"/>
    </location>
</feature>
<feature type="transmembrane region" description="Helical" evidence="13">
    <location>
        <begin position="529"/>
        <end position="546"/>
    </location>
</feature>
<comment type="similarity">
    <text evidence="2 12">Belongs to the sodium:solute symporter (SSF) (TC 2.A.21) family.</text>
</comment>
<evidence type="ECO:0000256" key="11">
    <source>
        <dbReference type="ARBA" id="ARBA00023201"/>
    </source>
</evidence>
<evidence type="ECO:0000256" key="13">
    <source>
        <dbReference type="SAM" id="Phobius"/>
    </source>
</evidence>
<organism evidence="14 15">
    <name type="scientific">Natrialba aegyptia DSM 13077</name>
    <dbReference type="NCBI Taxonomy" id="1227491"/>
    <lineage>
        <taxon>Archaea</taxon>
        <taxon>Methanobacteriati</taxon>
        <taxon>Methanobacteriota</taxon>
        <taxon>Stenosarchaea group</taxon>
        <taxon>Halobacteria</taxon>
        <taxon>Halobacteriales</taxon>
        <taxon>Natrialbaceae</taxon>
        <taxon>Natrialba</taxon>
    </lineage>
</organism>
<dbReference type="InterPro" id="IPR050277">
    <property type="entry name" value="Sodium:Solute_Symporter"/>
</dbReference>
<keyword evidence="10 13" id="KW-0472">Membrane</keyword>
<dbReference type="PANTHER" id="PTHR48086">
    <property type="entry name" value="SODIUM/PROLINE SYMPORTER-RELATED"/>
    <property type="match status" value="1"/>
</dbReference>
<dbReference type="EMBL" id="AOIP01000056">
    <property type="protein sequence ID" value="ELY99639.1"/>
    <property type="molecule type" value="Genomic_DNA"/>
</dbReference>
<dbReference type="RefSeq" id="WP_006667431.1">
    <property type="nucleotide sequence ID" value="NZ_AOIP01000056.1"/>
</dbReference>
<dbReference type="Proteomes" id="UP000011591">
    <property type="component" value="Unassembled WGS sequence"/>
</dbReference>
<keyword evidence="8" id="KW-0915">Sodium</keyword>
<feature type="transmembrane region" description="Helical" evidence="13">
    <location>
        <begin position="138"/>
        <end position="160"/>
    </location>
</feature>
<keyword evidence="3" id="KW-0813">Transport</keyword>
<evidence type="ECO:0000313" key="14">
    <source>
        <dbReference type="EMBL" id="ELY99639.1"/>
    </source>
</evidence>
<dbReference type="CDD" id="cd10322">
    <property type="entry name" value="SLC5sbd"/>
    <property type="match status" value="1"/>
</dbReference>
<evidence type="ECO:0000313" key="15">
    <source>
        <dbReference type="Proteomes" id="UP000011591"/>
    </source>
</evidence>
<evidence type="ECO:0000256" key="8">
    <source>
        <dbReference type="ARBA" id="ARBA00023053"/>
    </source>
</evidence>
<name>M0AM70_9EURY</name>
<dbReference type="Gene3D" id="1.20.1730.10">
    <property type="entry name" value="Sodium/glucose cotransporter"/>
    <property type="match status" value="1"/>
</dbReference>
<feature type="transmembrane region" description="Helical" evidence="13">
    <location>
        <begin position="412"/>
        <end position="436"/>
    </location>
</feature>
<accession>M0AM70</accession>
<feature type="transmembrane region" description="Helical" evidence="13">
    <location>
        <begin position="20"/>
        <end position="40"/>
    </location>
</feature>
<keyword evidence="9" id="KW-0406">Ion transport</keyword>
<evidence type="ECO:0000256" key="6">
    <source>
        <dbReference type="ARBA" id="ARBA00022847"/>
    </source>
</evidence>
<dbReference type="PANTHER" id="PTHR48086:SF3">
    <property type="entry name" value="SODIUM_PROLINE SYMPORTER"/>
    <property type="match status" value="1"/>
</dbReference>